<dbReference type="InterPro" id="IPR001173">
    <property type="entry name" value="Glyco_trans_2-like"/>
</dbReference>
<dbReference type="Proteomes" id="UP001165135">
    <property type="component" value="Unassembled WGS sequence"/>
</dbReference>
<gene>
    <name evidence="11" type="ORF">Airi01_059270</name>
</gene>
<dbReference type="PANTHER" id="PTHR43646:SF2">
    <property type="entry name" value="GLYCOSYLTRANSFERASE 2-LIKE DOMAIN-CONTAINING PROTEIN"/>
    <property type="match status" value="1"/>
</dbReference>
<dbReference type="InterPro" id="IPR029044">
    <property type="entry name" value="Nucleotide-diphossugar_trans"/>
</dbReference>
<comment type="similarity">
    <text evidence="8">Belongs to the glycosyltransferase 2 family. CrtQ subfamily.</text>
</comment>
<comment type="caution">
    <text evidence="11">The sequence shown here is derived from an EMBL/GenBank/DDBJ whole genome shotgun (WGS) entry which is preliminary data.</text>
</comment>
<evidence type="ECO:0000256" key="9">
    <source>
        <dbReference type="ARBA" id="ARBA00040345"/>
    </source>
</evidence>
<protein>
    <recommendedName>
        <fullName evidence="9">4,4'-diaponeurosporenoate glycosyltransferase</fullName>
    </recommendedName>
</protein>
<evidence type="ECO:0000256" key="5">
    <source>
        <dbReference type="ARBA" id="ARBA00023136"/>
    </source>
</evidence>
<evidence type="ECO:0000256" key="6">
    <source>
        <dbReference type="ARBA" id="ARBA00037281"/>
    </source>
</evidence>
<dbReference type="GO" id="GO:0016757">
    <property type="term" value="F:glycosyltransferase activity"/>
    <property type="evidence" value="ECO:0007669"/>
    <property type="project" value="UniProtKB-KW"/>
</dbReference>
<reference evidence="11" key="1">
    <citation type="submission" date="2023-03" db="EMBL/GenBank/DDBJ databases">
        <title>Actinoallomurus iriomotensis NBRC 103681.</title>
        <authorList>
            <person name="Ichikawa N."/>
            <person name="Sato H."/>
            <person name="Tonouchi N."/>
        </authorList>
    </citation>
    <scope>NUCLEOTIDE SEQUENCE</scope>
    <source>
        <strain evidence="11">NBRC 103681</strain>
    </source>
</reference>
<dbReference type="EMBL" id="BSTJ01000007">
    <property type="protein sequence ID" value="GLY77660.1"/>
    <property type="molecule type" value="Genomic_DNA"/>
</dbReference>
<comment type="function">
    <text evidence="6">Catalyzes the glycosylation of 4,4'-diaponeurosporenoate, i.e. the esterification of glucose at the C1'' position with the carboxyl group of 4,4'-diaponeurosporenic acid, to form glycosyl-4,4'-diaponeurosporenoate. This is a step in the biosynthesis of staphyloxanthin, an orange pigment present in most staphylococci strains.</text>
</comment>
<comment type="pathway">
    <text evidence="7">Carotenoid biosynthesis; staphyloxanthin biosynthesis; staphyloxanthin from farnesyl diphosphate: step 4/5.</text>
</comment>
<evidence type="ECO:0000313" key="12">
    <source>
        <dbReference type="Proteomes" id="UP001165135"/>
    </source>
</evidence>
<name>A0A9W6VRH4_9ACTN</name>
<keyword evidence="2" id="KW-1003">Cell membrane</keyword>
<dbReference type="GO" id="GO:0005886">
    <property type="term" value="C:plasma membrane"/>
    <property type="evidence" value="ECO:0007669"/>
    <property type="project" value="UniProtKB-SubCell"/>
</dbReference>
<proteinExistence type="inferred from homology"/>
<feature type="domain" description="Glycosyltransferase 2-like" evidence="10">
    <location>
        <begin position="2"/>
        <end position="120"/>
    </location>
</feature>
<sequence>MVVPAHDEQERLPACLAALRDALVVVVADACTDRTAEVARRHGAQVVEIAARNVGVARAAGVRALLRHGVSWVATTDADTLVPADWLDSQLRYAARGWDAVVGTVKVTDWAGHPPRRVAAYAGHYARDPAPVHGANLGFTAHAYVTSGGFPPVRTGEDRALVAAMTAAGHRVLHTPQVEVITSARRRYRAPQGFGHLLTTLG</sequence>
<dbReference type="Gene3D" id="3.90.550.10">
    <property type="entry name" value="Spore Coat Polysaccharide Biosynthesis Protein SpsA, Chain A"/>
    <property type="match status" value="1"/>
</dbReference>
<evidence type="ECO:0000256" key="4">
    <source>
        <dbReference type="ARBA" id="ARBA00022679"/>
    </source>
</evidence>
<comment type="subcellular location">
    <subcellularLocation>
        <location evidence="1">Cell membrane</location>
    </subcellularLocation>
</comment>
<dbReference type="SUPFAM" id="SSF53448">
    <property type="entry name" value="Nucleotide-diphospho-sugar transferases"/>
    <property type="match status" value="1"/>
</dbReference>
<evidence type="ECO:0000256" key="3">
    <source>
        <dbReference type="ARBA" id="ARBA00022676"/>
    </source>
</evidence>
<evidence type="ECO:0000256" key="7">
    <source>
        <dbReference type="ARBA" id="ARBA00037904"/>
    </source>
</evidence>
<keyword evidence="4" id="KW-0808">Transferase</keyword>
<keyword evidence="5" id="KW-0472">Membrane</keyword>
<organism evidence="11 12">
    <name type="scientific">Actinoallomurus iriomotensis</name>
    <dbReference type="NCBI Taxonomy" id="478107"/>
    <lineage>
        <taxon>Bacteria</taxon>
        <taxon>Bacillati</taxon>
        <taxon>Actinomycetota</taxon>
        <taxon>Actinomycetes</taxon>
        <taxon>Streptosporangiales</taxon>
        <taxon>Thermomonosporaceae</taxon>
        <taxon>Actinoallomurus</taxon>
    </lineage>
</organism>
<evidence type="ECO:0000256" key="2">
    <source>
        <dbReference type="ARBA" id="ARBA00022475"/>
    </source>
</evidence>
<dbReference type="AlphaFoldDB" id="A0A9W6VRH4"/>
<evidence type="ECO:0000259" key="10">
    <source>
        <dbReference type="Pfam" id="PF00535"/>
    </source>
</evidence>
<evidence type="ECO:0000256" key="1">
    <source>
        <dbReference type="ARBA" id="ARBA00004236"/>
    </source>
</evidence>
<dbReference type="PANTHER" id="PTHR43646">
    <property type="entry name" value="GLYCOSYLTRANSFERASE"/>
    <property type="match status" value="1"/>
</dbReference>
<accession>A0A9W6VRH4</accession>
<keyword evidence="3" id="KW-0328">Glycosyltransferase</keyword>
<dbReference type="Pfam" id="PF00535">
    <property type="entry name" value="Glycos_transf_2"/>
    <property type="match status" value="1"/>
</dbReference>
<evidence type="ECO:0000313" key="11">
    <source>
        <dbReference type="EMBL" id="GLY77660.1"/>
    </source>
</evidence>
<evidence type="ECO:0000256" key="8">
    <source>
        <dbReference type="ARBA" id="ARBA00038120"/>
    </source>
</evidence>